<evidence type="ECO:0000256" key="12">
    <source>
        <dbReference type="RuleBase" id="RU000611"/>
    </source>
</evidence>
<feature type="domain" description="Phosphomannose isomerase type I C-terminal" evidence="15">
    <location>
        <begin position="356"/>
        <end position="403"/>
    </location>
</feature>
<dbReference type="EC" id="5.3.1.8" evidence="5 12"/>
<dbReference type="InterPro" id="IPR016305">
    <property type="entry name" value="Mannose-6-P_Isomerase"/>
</dbReference>
<reference evidence="18" key="1">
    <citation type="submission" date="2021-03" db="EMBL/GenBank/DDBJ databases">
        <authorList>
            <person name="Tagirdzhanova G."/>
        </authorList>
    </citation>
    <scope>NUCLEOTIDE SEQUENCE</scope>
</reference>
<dbReference type="EMBL" id="CAJPDQ010000016">
    <property type="protein sequence ID" value="CAF9920685.1"/>
    <property type="molecule type" value="Genomic_DNA"/>
</dbReference>
<dbReference type="PRINTS" id="PR00714">
    <property type="entry name" value="MAN6PISMRASE"/>
</dbReference>
<dbReference type="PROSITE" id="PS00965">
    <property type="entry name" value="PMI_I_1"/>
    <property type="match status" value="1"/>
</dbReference>
<dbReference type="PANTHER" id="PTHR10309:SF0">
    <property type="entry name" value="MANNOSE-6-PHOSPHATE ISOMERASE"/>
    <property type="match status" value="1"/>
</dbReference>
<dbReference type="PIRSF" id="PIRSF001480">
    <property type="entry name" value="Mannose-6-phosphate_isomerase"/>
    <property type="match status" value="1"/>
</dbReference>
<dbReference type="InterPro" id="IPR046458">
    <property type="entry name" value="PMI_typeI_hel"/>
</dbReference>
<dbReference type="AlphaFoldDB" id="A0A8H3FBS3"/>
<dbReference type="Gene3D" id="1.10.441.10">
    <property type="entry name" value="Phosphomannose Isomerase, domain 2"/>
    <property type="match status" value="1"/>
</dbReference>
<evidence type="ECO:0000256" key="4">
    <source>
        <dbReference type="ARBA" id="ARBA00010772"/>
    </source>
</evidence>
<keyword evidence="19" id="KW-1185">Reference proteome</keyword>
<evidence type="ECO:0000256" key="5">
    <source>
        <dbReference type="ARBA" id="ARBA00011956"/>
    </source>
</evidence>
<dbReference type="InterPro" id="IPR014710">
    <property type="entry name" value="RmlC-like_jellyroll"/>
</dbReference>
<dbReference type="InterPro" id="IPR011051">
    <property type="entry name" value="RmlC_Cupin_sf"/>
</dbReference>
<dbReference type="GO" id="GO:0009298">
    <property type="term" value="P:GDP-mannose biosynthetic process"/>
    <property type="evidence" value="ECO:0007669"/>
    <property type="project" value="UniProtKB-UniPathway"/>
</dbReference>
<feature type="domain" description="Phosphomannose isomerase type I helical insertion" evidence="17">
    <location>
        <begin position="167"/>
        <end position="268"/>
    </location>
</feature>
<evidence type="ECO:0000256" key="2">
    <source>
        <dbReference type="ARBA" id="ARBA00002564"/>
    </source>
</evidence>
<name>A0A8H3FBS3_9LECA</name>
<dbReference type="GO" id="GO:0008270">
    <property type="term" value="F:zinc ion binding"/>
    <property type="evidence" value="ECO:0007669"/>
    <property type="project" value="InterPro"/>
</dbReference>
<evidence type="ECO:0000313" key="18">
    <source>
        <dbReference type="EMBL" id="CAF9920685.1"/>
    </source>
</evidence>
<dbReference type="PROSITE" id="PS00966">
    <property type="entry name" value="PMI_I_2"/>
    <property type="match status" value="1"/>
</dbReference>
<feature type="binding site" evidence="11">
    <location>
        <position position="134"/>
    </location>
    <ligand>
        <name>Zn(2+)</name>
        <dbReference type="ChEBI" id="CHEBI:29105"/>
    </ligand>
</feature>
<evidence type="ECO:0000259" key="17">
    <source>
        <dbReference type="Pfam" id="PF20512"/>
    </source>
</evidence>
<dbReference type="PANTHER" id="PTHR10309">
    <property type="entry name" value="MANNOSE-6-PHOSPHATE ISOMERASE"/>
    <property type="match status" value="1"/>
</dbReference>
<evidence type="ECO:0000256" key="9">
    <source>
        <dbReference type="ARBA" id="ARBA00023235"/>
    </source>
</evidence>
<evidence type="ECO:0000256" key="14">
    <source>
        <dbReference type="RuleBase" id="RU004248"/>
    </source>
</evidence>
<comment type="catalytic activity">
    <reaction evidence="1 12">
        <text>D-mannose 6-phosphate = D-fructose 6-phosphate</text>
        <dbReference type="Rhea" id="RHEA:12356"/>
        <dbReference type="ChEBI" id="CHEBI:58735"/>
        <dbReference type="ChEBI" id="CHEBI:61527"/>
        <dbReference type="EC" id="5.3.1.8"/>
    </reaction>
</comment>
<protein>
    <recommendedName>
        <fullName evidence="6 12">Mannose-6-phosphate isomerase</fullName>
        <ecNumber evidence="5 12">5.3.1.8</ecNumber>
    </recommendedName>
</protein>
<evidence type="ECO:0000256" key="11">
    <source>
        <dbReference type="PIRSR" id="PIRSR001480-2"/>
    </source>
</evidence>
<dbReference type="Pfam" id="PF20512">
    <property type="entry name" value="PMI_typeI_hel"/>
    <property type="match status" value="1"/>
</dbReference>
<dbReference type="FunFam" id="1.10.441.10:FF:000001">
    <property type="entry name" value="Mannose-6-phosphate isomerase"/>
    <property type="match status" value="1"/>
</dbReference>
<dbReference type="InterPro" id="IPR018050">
    <property type="entry name" value="Pmannose_isomerase-type1_CS"/>
</dbReference>
<evidence type="ECO:0000256" key="13">
    <source>
        <dbReference type="RuleBase" id="RU004189"/>
    </source>
</evidence>
<evidence type="ECO:0000256" key="7">
    <source>
        <dbReference type="ARBA" id="ARBA00022723"/>
    </source>
</evidence>
<keyword evidence="9 12" id="KW-0413">Isomerase</keyword>
<dbReference type="SUPFAM" id="SSF51182">
    <property type="entry name" value="RmlC-like cupins"/>
    <property type="match status" value="1"/>
</dbReference>
<dbReference type="InterPro" id="IPR046457">
    <property type="entry name" value="PMI_typeI_cat"/>
</dbReference>
<gene>
    <name evidence="18" type="primary">PMI1</name>
    <name evidence="18" type="ORF">GOMPHAMPRED_002109</name>
</gene>
<comment type="caution">
    <text evidence="18">The sequence shown here is derived from an EMBL/GenBank/DDBJ whole genome shotgun (WGS) entry which is preliminary data.</text>
</comment>
<keyword evidence="8 11" id="KW-0862">Zinc</keyword>
<dbReference type="Proteomes" id="UP000664169">
    <property type="component" value="Unassembled WGS sequence"/>
</dbReference>
<dbReference type="OrthoDB" id="6605218at2759"/>
<dbReference type="InterPro" id="IPR001250">
    <property type="entry name" value="Man6P_Isoase-1"/>
</dbReference>
<feature type="active site" evidence="10">
    <location>
        <position position="306"/>
    </location>
</feature>
<feature type="domain" description="Phosphomannose isomerase type I catalytic" evidence="16">
    <location>
        <begin position="5"/>
        <end position="151"/>
    </location>
</feature>
<dbReference type="CDD" id="cd07011">
    <property type="entry name" value="cupin_PMI_type_I_N"/>
    <property type="match status" value="1"/>
</dbReference>
<evidence type="ECO:0000256" key="1">
    <source>
        <dbReference type="ARBA" id="ARBA00000757"/>
    </source>
</evidence>
<evidence type="ECO:0000256" key="6">
    <source>
        <dbReference type="ARBA" id="ARBA00018236"/>
    </source>
</evidence>
<feature type="binding site" evidence="11">
    <location>
        <position position="287"/>
    </location>
    <ligand>
        <name>Zn(2+)</name>
        <dbReference type="ChEBI" id="CHEBI:29105"/>
    </ligand>
</feature>
<feature type="binding site" evidence="11">
    <location>
        <position position="107"/>
    </location>
    <ligand>
        <name>Zn(2+)</name>
        <dbReference type="ChEBI" id="CHEBI:29105"/>
    </ligand>
</feature>
<dbReference type="Pfam" id="PF20511">
    <property type="entry name" value="PMI_typeI_cat"/>
    <property type="match status" value="1"/>
</dbReference>
<evidence type="ECO:0000256" key="3">
    <source>
        <dbReference type="ARBA" id="ARBA00004666"/>
    </source>
</evidence>
<dbReference type="UniPathway" id="UPA00126">
    <property type="reaction ID" value="UER00423"/>
</dbReference>
<evidence type="ECO:0000259" key="16">
    <source>
        <dbReference type="Pfam" id="PF20511"/>
    </source>
</evidence>
<comment type="similarity">
    <text evidence="4 13">Belongs to the mannose-6-phosphate isomerase type 1 family.</text>
</comment>
<proteinExistence type="inferred from homology"/>
<organism evidence="18 19">
    <name type="scientific">Gomphillus americanus</name>
    <dbReference type="NCBI Taxonomy" id="1940652"/>
    <lineage>
        <taxon>Eukaryota</taxon>
        <taxon>Fungi</taxon>
        <taxon>Dikarya</taxon>
        <taxon>Ascomycota</taxon>
        <taxon>Pezizomycotina</taxon>
        <taxon>Lecanoromycetes</taxon>
        <taxon>OSLEUM clade</taxon>
        <taxon>Ostropomycetidae</taxon>
        <taxon>Ostropales</taxon>
        <taxon>Graphidaceae</taxon>
        <taxon>Gomphilloideae</taxon>
        <taxon>Gomphillus</taxon>
    </lineage>
</organism>
<evidence type="ECO:0000256" key="10">
    <source>
        <dbReference type="PIRSR" id="PIRSR001480-1"/>
    </source>
</evidence>
<evidence type="ECO:0000259" key="15">
    <source>
        <dbReference type="Pfam" id="PF01238"/>
    </source>
</evidence>
<comment type="cofactor">
    <cofactor evidence="11 12">
        <name>Zn(2+)</name>
        <dbReference type="ChEBI" id="CHEBI:29105"/>
    </cofactor>
    <text evidence="11 12">Binds 1 zinc ion per subunit.</text>
</comment>
<accession>A0A8H3FBS3</accession>
<keyword evidence="7 11" id="KW-0479">Metal-binding</keyword>
<dbReference type="NCBIfam" id="TIGR00218">
    <property type="entry name" value="manA"/>
    <property type="match status" value="1"/>
</dbReference>
<dbReference type="InterPro" id="IPR046456">
    <property type="entry name" value="PMI_typeI_C"/>
</dbReference>
<sequence>MQIPLLRLQCGVNSYDWGKLGQDSAAAKFAAATPTDDFTVQNDKPYAELWMGTHPSNPSKDVETKRALLDLVQENQALMSTEVSRKYSGKLPFLFKVLSIRKALSIQAHPNKKLAEELHAKDPKNYPDDNHKPEMTIAVTPFDGLCGFRPLNEIAHFLQNVPSLRQLVGHSAAQQFEEGIKGHDASNSEAEIAKNKKVLQTVFTALMNSDKSAVKQAAKDLLASAEKEGSDFAGKGGPSNSGQELADLVIRLNKEFEGDIGLFVLFFLNYVKLEVGEAMFLKADDIHAYLSGDIIECMASSDNVVRAGFTPKFQDIDTLTSMLTYSYAPISEQKMSPVDYPYVTLNSNAYSAGSSAILYDPPIEEFSVVKTELNKPKSKATFEGISGPSILICTKGSGKISVGPKIEDVEEGYVFFVGATAEVVLESASEQFVTFKAFCDLERAHQNGGT</sequence>
<feature type="binding site" evidence="11">
    <location>
        <position position="109"/>
    </location>
    <ligand>
        <name>Zn(2+)</name>
        <dbReference type="ChEBI" id="CHEBI:29105"/>
    </ligand>
</feature>
<comment type="function">
    <text evidence="2">Involved in the synthesis of the GDP-mannose and dolichol-phosphate-mannose required for a number of critical mannosyl transfer reactions.</text>
</comment>
<dbReference type="GO" id="GO:0005975">
    <property type="term" value="P:carbohydrate metabolic process"/>
    <property type="evidence" value="ECO:0007669"/>
    <property type="project" value="InterPro"/>
</dbReference>
<comment type="pathway">
    <text evidence="3 14">Nucleotide-sugar biosynthesis; GDP-alpha-D-mannose biosynthesis; alpha-D-mannose 1-phosphate from D-fructose 6-phosphate: step 1/2.</text>
</comment>
<evidence type="ECO:0000256" key="8">
    <source>
        <dbReference type="ARBA" id="ARBA00022833"/>
    </source>
</evidence>
<dbReference type="Gene3D" id="2.60.120.10">
    <property type="entry name" value="Jelly Rolls"/>
    <property type="match status" value="2"/>
</dbReference>
<dbReference type="GO" id="GO:0004476">
    <property type="term" value="F:mannose-6-phosphate isomerase activity"/>
    <property type="evidence" value="ECO:0007669"/>
    <property type="project" value="UniProtKB-EC"/>
</dbReference>
<dbReference type="Pfam" id="PF01238">
    <property type="entry name" value="PMI_typeI_C"/>
    <property type="match status" value="1"/>
</dbReference>
<evidence type="ECO:0000313" key="19">
    <source>
        <dbReference type="Proteomes" id="UP000664169"/>
    </source>
</evidence>
<dbReference type="GO" id="GO:0005829">
    <property type="term" value="C:cytosol"/>
    <property type="evidence" value="ECO:0007669"/>
    <property type="project" value="TreeGrafter"/>
</dbReference>